<evidence type="ECO:0000313" key="8">
    <source>
        <dbReference type="Proteomes" id="UP001208017"/>
    </source>
</evidence>
<sequence>MAFDGIVLRAVTEELAELLMNGRVDKIYQPTSRDLLLHLRGSGANHKLLLTANPSYPRVQLIDNYQGQNPAEPPMFCMLLRKHCEGGRITRIEQVDNERVLHIGIENRDELGDLKERVLVIEIMGRHSNVILLDPVENRILDSLVHVNYGTSRHREVLPGRTYVAPPEQHKDHPFHVSLGRFQELRQTMGADLAFEKFLVNAFTGISPLLGREIAFRLKTALADADQAPSPDDEWQAFATVIDDVRHRRYVPTVVYQDERPKAFSCLALTHLDGEAKTYPTTNAAIDQFYAEKSWRDTLRQRYQDLERLLSNELSKNQTKLVKFETAIAEADLAEENRICGELITASLHLIERGMEQVTVQNFYDENLAELTIPLDPALSGNENAQAYFKKYNKVKKSIPILTQQIEETRIEIDYLENLIQHLSTASWTDIAEIREELEQEGYLRVKRKPLPKGKKPPKQKETQVKPERYVSSDGLDIYVGKNNKQNEYLTMKFAHNTDTWLHTKDIPGSHVVIRAKDVPEQTLLEAAQLAAYYSKGRESSQVPVDYTLIKHVWKPNGAKPGFVLFDNQKTLYVTPDAALADKLRTK</sequence>
<comment type="subunit">
    <text evidence="5">Associates with stalled 50S ribosomal subunits. Binds to RqcP.</text>
</comment>
<keyword evidence="8" id="KW-1185">Reference proteome</keyword>
<gene>
    <name evidence="5" type="primary">rqcH</name>
    <name evidence="7" type="ORF">OS242_00295</name>
</gene>
<evidence type="ECO:0000256" key="3">
    <source>
        <dbReference type="ARBA" id="ARBA00022884"/>
    </source>
</evidence>
<evidence type="ECO:0000313" key="7">
    <source>
        <dbReference type="EMBL" id="MCX7568411.1"/>
    </source>
</evidence>
<dbReference type="Pfam" id="PF05833">
    <property type="entry name" value="NFACT_N"/>
    <property type="match status" value="1"/>
</dbReference>
<dbReference type="InterPro" id="IPR043682">
    <property type="entry name" value="RqcH_bacterial"/>
</dbReference>
<protein>
    <recommendedName>
        <fullName evidence="5">Rqc2 homolog RqcH</fullName>
        <shortName evidence="5">RqcH</shortName>
    </recommendedName>
</protein>
<keyword evidence="4 5" id="KW-0648">Protein biosynthesis</keyword>
<dbReference type="EMBL" id="JAPMLT010000001">
    <property type="protein sequence ID" value="MCX7568411.1"/>
    <property type="molecule type" value="Genomic_DNA"/>
</dbReference>
<keyword evidence="3 5" id="KW-0694">RNA-binding</keyword>
<dbReference type="PANTHER" id="PTHR15239">
    <property type="entry name" value="NUCLEAR EXPORT MEDIATOR FACTOR NEMF"/>
    <property type="match status" value="1"/>
</dbReference>
<evidence type="ECO:0000256" key="2">
    <source>
        <dbReference type="ARBA" id="ARBA00022730"/>
    </source>
</evidence>
<dbReference type="RefSeq" id="WP_267149665.1">
    <property type="nucleotide sequence ID" value="NZ_JAPMLT010000001.1"/>
</dbReference>
<name>A0ABT3WUZ5_9BACL</name>
<dbReference type="InterPro" id="IPR051608">
    <property type="entry name" value="RQC_Subunit_NEMF"/>
</dbReference>
<dbReference type="Gene3D" id="2.30.310.10">
    <property type="entry name" value="ibrinogen binding protein from staphylococcus aureus domain"/>
    <property type="match status" value="1"/>
</dbReference>
<reference evidence="7 8" key="1">
    <citation type="submission" date="2022-11" db="EMBL/GenBank/DDBJ databases">
        <title>Study of microbial diversity in lake waters.</title>
        <authorList>
            <person name="Zhang J."/>
        </authorList>
    </citation>
    <scope>NUCLEOTIDE SEQUENCE [LARGE SCALE GENOMIC DNA]</scope>
    <source>
        <strain evidence="7 8">DT12</strain>
    </source>
</reference>
<dbReference type="Proteomes" id="UP001208017">
    <property type="component" value="Unassembled WGS sequence"/>
</dbReference>
<organism evidence="7 8">
    <name type="scientific">Tumebacillus lacus</name>
    <dbReference type="NCBI Taxonomy" id="2995335"/>
    <lineage>
        <taxon>Bacteria</taxon>
        <taxon>Bacillati</taxon>
        <taxon>Bacillota</taxon>
        <taxon>Bacilli</taxon>
        <taxon>Bacillales</taxon>
        <taxon>Alicyclobacillaceae</taxon>
        <taxon>Tumebacillus</taxon>
    </lineage>
</organism>
<evidence type="ECO:0000256" key="1">
    <source>
        <dbReference type="ARBA" id="ARBA00022555"/>
    </source>
</evidence>
<dbReference type="Gene3D" id="3.40.970.40">
    <property type="entry name" value="fibrinogen binding protein from staphylococcus aureus domain like"/>
    <property type="match status" value="1"/>
</dbReference>
<dbReference type="PANTHER" id="PTHR15239:SF6">
    <property type="entry name" value="RIBOSOME QUALITY CONTROL COMPLEX SUBUNIT NEMF"/>
    <property type="match status" value="1"/>
</dbReference>
<comment type="caution">
    <text evidence="7">The sequence shown here is derived from an EMBL/GenBank/DDBJ whole genome shotgun (WGS) entry which is preliminary data.</text>
</comment>
<proteinExistence type="inferred from homology"/>
<dbReference type="InterPro" id="IPR008532">
    <property type="entry name" value="NFACT_RNA-bd"/>
</dbReference>
<comment type="function">
    <text evidence="5">Key component of the ribosome quality control system (RQC), a ribosome-associated complex that mediates the extraction of incompletely synthesized nascent chains from stalled ribosomes and their subsequent degradation. RqcH recruits Ala-charged tRNA, and with RqcP directs the elongation of stalled nascent chains on 50S ribosomal subunits, leading to non-templated C-terminal alanine extensions (Ala tail). The Ala tail promotes nascent chain degradation. May add between 1 and at least 8 Ala residues. Binds to stalled 50S ribosomal subunits.</text>
</comment>
<comment type="similarity">
    <text evidence="5">Belongs to the NEMF family.</text>
</comment>
<accession>A0ABT3WUZ5</accession>
<dbReference type="HAMAP" id="MF_00844_B">
    <property type="entry name" value="RqcH_B"/>
    <property type="match status" value="1"/>
</dbReference>
<dbReference type="Pfam" id="PF05670">
    <property type="entry name" value="NFACT-R_1"/>
    <property type="match status" value="1"/>
</dbReference>
<evidence type="ECO:0000259" key="6">
    <source>
        <dbReference type="Pfam" id="PF05670"/>
    </source>
</evidence>
<evidence type="ECO:0000256" key="4">
    <source>
        <dbReference type="ARBA" id="ARBA00022917"/>
    </source>
</evidence>
<keyword evidence="1 5" id="KW-0820">tRNA-binding</keyword>
<feature type="domain" description="NFACT RNA-binding" evidence="6">
    <location>
        <begin position="469"/>
        <end position="558"/>
    </location>
</feature>
<evidence type="ECO:0000256" key="5">
    <source>
        <dbReference type="HAMAP-Rule" id="MF_00844"/>
    </source>
</evidence>
<keyword evidence="2 5" id="KW-0699">rRNA-binding</keyword>